<dbReference type="AlphaFoldDB" id="A0A160N2X7"/>
<name>A0A160N2X7_9GAMM</name>
<sequence>MARGECDRPARQHGATGTVRAAGFRVTGMGALCPPPLHSVCA</sequence>
<organism evidence="1 2">
    <name type="scientific">Dyella thiooxydans</name>
    <dbReference type="NCBI Taxonomy" id="445710"/>
    <lineage>
        <taxon>Bacteria</taxon>
        <taxon>Pseudomonadati</taxon>
        <taxon>Pseudomonadota</taxon>
        <taxon>Gammaproteobacteria</taxon>
        <taxon>Lysobacterales</taxon>
        <taxon>Rhodanobacteraceae</taxon>
        <taxon>Dyella</taxon>
    </lineage>
</organism>
<protein>
    <submittedName>
        <fullName evidence="1">Uncharacterized protein</fullName>
    </submittedName>
</protein>
<dbReference type="KEGG" id="dtx:ATSB10_28470"/>
<dbReference type="PATRIC" id="fig|445710.3.peg.2843"/>
<evidence type="ECO:0000313" key="2">
    <source>
        <dbReference type="Proteomes" id="UP000077255"/>
    </source>
</evidence>
<proteinExistence type="predicted"/>
<dbReference type="Proteomes" id="UP000077255">
    <property type="component" value="Chromosome"/>
</dbReference>
<accession>A0A160N2X7</accession>
<dbReference type="EMBL" id="CP014841">
    <property type="protein sequence ID" value="AND70301.1"/>
    <property type="molecule type" value="Genomic_DNA"/>
</dbReference>
<keyword evidence="2" id="KW-1185">Reference proteome</keyword>
<evidence type="ECO:0000313" key="1">
    <source>
        <dbReference type="EMBL" id="AND70301.1"/>
    </source>
</evidence>
<reference evidence="1 2" key="1">
    <citation type="submission" date="2016-02" db="EMBL/GenBank/DDBJ databases">
        <title>Complete genome sequencing and analysis of ATSB10, Dyella thiooxydans isolated from rhizosphere soil of sunflower (Helianthus annuus L.).</title>
        <authorList>
            <person name="Lee Y."/>
            <person name="Hwangbo K."/>
            <person name="Chung H."/>
            <person name="Yoo J."/>
            <person name="Kim K.Y."/>
            <person name="Sa T.M."/>
            <person name="Um Y."/>
            <person name="Madhaiyan M."/>
        </authorList>
    </citation>
    <scope>NUCLEOTIDE SEQUENCE [LARGE SCALE GENOMIC DNA]</scope>
    <source>
        <strain evidence="1 2">ATSB10</strain>
    </source>
</reference>
<gene>
    <name evidence="1" type="ORF">ATSB10_28470</name>
</gene>